<feature type="non-terminal residue" evidence="3">
    <location>
        <position position="1"/>
    </location>
</feature>
<dbReference type="OrthoDB" id="6415621at2759"/>
<organism evidence="3 4">
    <name type="scientific">Leptotrombidium deliense</name>
    <dbReference type="NCBI Taxonomy" id="299467"/>
    <lineage>
        <taxon>Eukaryota</taxon>
        <taxon>Metazoa</taxon>
        <taxon>Ecdysozoa</taxon>
        <taxon>Arthropoda</taxon>
        <taxon>Chelicerata</taxon>
        <taxon>Arachnida</taxon>
        <taxon>Acari</taxon>
        <taxon>Acariformes</taxon>
        <taxon>Trombidiformes</taxon>
        <taxon>Prostigmata</taxon>
        <taxon>Anystina</taxon>
        <taxon>Parasitengona</taxon>
        <taxon>Trombiculoidea</taxon>
        <taxon>Trombiculidae</taxon>
        <taxon>Leptotrombidium</taxon>
    </lineage>
</organism>
<evidence type="ECO:0000313" key="4">
    <source>
        <dbReference type="Proteomes" id="UP000288716"/>
    </source>
</evidence>
<keyword evidence="1" id="KW-0234">DNA repair</keyword>
<comment type="cofactor">
    <cofactor evidence="1">
        <name>Mg(2+)</name>
        <dbReference type="ChEBI" id="CHEBI:18420"/>
    </cofactor>
</comment>
<gene>
    <name evidence="3" type="ORF">B4U80_12545</name>
</gene>
<dbReference type="InterPro" id="IPR051055">
    <property type="entry name" value="PIF1_helicase"/>
</dbReference>
<evidence type="ECO:0000256" key="1">
    <source>
        <dbReference type="RuleBase" id="RU363044"/>
    </source>
</evidence>
<dbReference type="GO" id="GO:0005524">
    <property type="term" value="F:ATP binding"/>
    <property type="evidence" value="ECO:0007669"/>
    <property type="project" value="UniProtKB-KW"/>
</dbReference>
<keyword evidence="4" id="KW-1185">Reference proteome</keyword>
<proteinExistence type="inferred from homology"/>
<reference evidence="3 4" key="1">
    <citation type="journal article" date="2018" name="Gigascience">
        <title>Genomes of trombidid mites reveal novel predicted allergens and laterally-transferred genes associated with secondary metabolism.</title>
        <authorList>
            <person name="Dong X."/>
            <person name="Chaisiri K."/>
            <person name="Xia D."/>
            <person name="Armstrong S.D."/>
            <person name="Fang Y."/>
            <person name="Donnelly M.J."/>
            <person name="Kadowaki T."/>
            <person name="McGarry J.W."/>
            <person name="Darby A.C."/>
            <person name="Makepeace B.L."/>
        </authorList>
    </citation>
    <scope>NUCLEOTIDE SEQUENCE [LARGE SCALE GENOMIC DNA]</scope>
    <source>
        <strain evidence="3">UoL-UT</strain>
    </source>
</reference>
<evidence type="ECO:0000313" key="3">
    <source>
        <dbReference type="EMBL" id="RWS18214.1"/>
    </source>
</evidence>
<dbReference type="AlphaFoldDB" id="A0A443RSF5"/>
<dbReference type="Proteomes" id="UP000288716">
    <property type="component" value="Unassembled WGS sequence"/>
</dbReference>
<dbReference type="STRING" id="299467.A0A443RSF5"/>
<keyword evidence="1" id="KW-0227">DNA damage</keyword>
<dbReference type="Gene3D" id="3.40.50.300">
    <property type="entry name" value="P-loop containing nucleotide triphosphate hydrolases"/>
    <property type="match status" value="1"/>
</dbReference>
<dbReference type="EC" id="5.6.2.3" evidence="1"/>
<name>A0A443RSF5_9ACAR</name>
<keyword evidence="1" id="KW-0347">Helicase</keyword>
<keyword evidence="1" id="KW-0378">Hydrolase</keyword>
<dbReference type="Pfam" id="PF05970">
    <property type="entry name" value="PIF1"/>
    <property type="match status" value="1"/>
</dbReference>
<dbReference type="GO" id="GO:0016887">
    <property type="term" value="F:ATP hydrolysis activity"/>
    <property type="evidence" value="ECO:0007669"/>
    <property type="project" value="RHEA"/>
</dbReference>
<keyword evidence="1" id="KW-0067">ATP-binding</keyword>
<keyword evidence="1" id="KW-0547">Nucleotide-binding</keyword>
<protein>
    <recommendedName>
        <fullName evidence="1">ATP-dependent DNA helicase</fullName>
        <ecNumber evidence="1">5.6.2.3</ecNumber>
    </recommendedName>
</protein>
<dbReference type="GO" id="GO:0006281">
    <property type="term" value="P:DNA repair"/>
    <property type="evidence" value="ECO:0007669"/>
    <property type="project" value="UniProtKB-KW"/>
</dbReference>
<dbReference type="EMBL" id="NCKV01043678">
    <property type="protein sequence ID" value="RWS18214.1"/>
    <property type="molecule type" value="Genomic_DNA"/>
</dbReference>
<dbReference type="VEuPathDB" id="VectorBase:LDEU013826"/>
<dbReference type="PANTHER" id="PTHR47642:SF5">
    <property type="entry name" value="ATP-DEPENDENT DNA HELICASE"/>
    <property type="match status" value="1"/>
</dbReference>
<sequence length="128" mass="14451">TYLITKLMEACKVYGIKHDVVATTGVASMLTNGTTVHAYFHLNLRNESNIDKSSTDAQRIRDLQVLFIDEVSMMNKELFHTVDNMLRRIRSADNVHYRKPFGGRHIVLVGDVAQLPVIQGKPEIITTP</sequence>
<evidence type="ECO:0000259" key="2">
    <source>
        <dbReference type="Pfam" id="PF05970"/>
    </source>
</evidence>
<dbReference type="InterPro" id="IPR027417">
    <property type="entry name" value="P-loop_NTPase"/>
</dbReference>
<dbReference type="InterPro" id="IPR010285">
    <property type="entry name" value="DNA_helicase_pif1-like_DEAD"/>
</dbReference>
<accession>A0A443RSF5</accession>
<dbReference type="PANTHER" id="PTHR47642">
    <property type="entry name" value="ATP-DEPENDENT DNA HELICASE"/>
    <property type="match status" value="1"/>
</dbReference>
<dbReference type="GO" id="GO:0043139">
    <property type="term" value="F:5'-3' DNA helicase activity"/>
    <property type="evidence" value="ECO:0007669"/>
    <property type="project" value="UniProtKB-EC"/>
</dbReference>
<dbReference type="GO" id="GO:0000723">
    <property type="term" value="P:telomere maintenance"/>
    <property type="evidence" value="ECO:0007669"/>
    <property type="project" value="InterPro"/>
</dbReference>
<feature type="domain" description="DNA helicase Pif1-like DEAD-box helicase" evidence="2">
    <location>
        <begin position="1"/>
        <end position="120"/>
    </location>
</feature>
<dbReference type="SUPFAM" id="SSF52540">
    <property type="entry name" value="P-loop containing nucleoside triphosphate hydrolases"/>
    <property type="match status" value="1"/>
</dbReference>
<comment type="caution">
    <text evidence="3">The sequence shown here is derived from an EMBL/GenBank/DDBJ whole genome shotgun (WGS) entry which is preliminary data.</text>
</comment>
<keyword evidence="1" id="KW-0233">DNA recombination</keyword>
<dbReference type="GO" id="GO:0006310">
    <property type="term" value="P:DNA recombination"/>
    <property type="evidence" value="ECO:0007669"/>
    <property type="project" value="UniProtKB-KW"/>
</dbReference>
<comment type="catalytic activity">
    <reaction evidence="1">
        <text>ATP + H2O = ADP + phosphate + H(+)</text>
        <dbReference type="Rhea" id="RHEA:13065"/>
        <dbReference type="ChEBI" id="CHEBI:15377"/>
        <dbReference type="ChEBI" id="CHEBI:15378"/>
        <dbReference type="ChEBI" id="CHEBI:30616"/>
        <dbReference type="ChEBI" id="CHEBI:43474"/>
        <dbReference type="ChEBI" id="CHEBI:456216"/>
        <dbReference type="EC" id="5.6.2.3"/>
    </reaction>
</comment>
<comment type="similarity">
    <text evidence="1">Belongs to the helicase family.</text>
</comment>